<gene>
    <name evidence="1" type="ORF">QC764_0060650</name>
</gene>
<dbReference type="Proteomes" id="UP001323617">
    <property type="component" value="Unassembled WGS sequence"/>
</dbReference>
<sequence>MYHISMQVLIKTFITHFLMISKQLVQLHINTPPQLSTTAPSPMRNRYLSPITQFLEEHIIGAELHDEWLKWPRPKPKLALLWATIQAELLTYRRIKIGDGWMSENFSMTALNDWLEGKSATFKTPLVERDMLKEYSTCCGWFLCAGFPTPTAGDVCETHFMNMDIYDRTTFHPQQDIRVNWMDMAMEEES</sequence>
<evidence type="ECO:0000313" key="1">
    <source>
        <dbReference type="EMBL" id="KAK4676464.1"/>
    </source>
</evidence>
<accession>A0ABR0I8I4</accession>
<keyword evidence="2" id="KW-1185">Reference proteome</keyword>
<organism evidence="1 2">
    <name type="scientific">Podospora pseudoanserina</name>
    <dbReference type="NCBI Taxonomy" id="2609844"/>
    <lineage>
        <taxon>Eukaryota</taxon>
        <taxon>Fungi</taxon>
        <taxon>Dikarya</taxon>
        <taxon>Ascomycota</taxon>
        <taxon>Pezizomycotina</taxon>
        <taxon>Sordariomycetes</taxon>
        <taxon>Sordariomycetidae</taxon>
        <taxon>Sordariales</taxon>
        <taxon>Podosporaceae</taxon>
        <taxon>Podospora</taxon>
    </lineage>
</organism>
<protein>
    <submittedName>
        <fullName evidence="1">Uncharacterized protein</fullName>
    </submittedName>
</protein>
<dbReference type="RefSeq" id="XP_062799934.1">
    <property type="nucleotide sequence ID" value="XM_062940505.1"/>
</dbReference>
<dbReference type="GeneID" id="87961106"/>
<comment type="caution">
    <text evidence="1">The sequence shown here is derived from an EMBL/GenBank/DDBJ whole genome shotgun (WGS) entry which is preliminary data.</text>
</comment>
<name>A0ABR0I8I4_9PEZI</name>
<dbReference type="EMBL" id="JAFFHC010000004">
    <property type="protein sequence ID" value="KAK4676464.1"/>
    <property type="molecule type" value="Genomic_DNA"/>
</dbReference>
<proteinExistence type="predicted"/>
<reference evidence="1 2" key="1">
    <citation type="journal article" date="2023" name="bioRxiv">
        <title>High-quality genome assemblies of four members of thePodospora anserinaspecies complex.</title>
        <authorList>
            <person name="Ament-Velasquez S.L."/>
            <person name="Vogan A.A."/>
            <person name="Wallerman O."/>
            <person name="Hartmann F."/>
            <person name="Gautier V."/>
            <person name="Silar P."/>
            <person name="Giraud T."/>
            <person name="Johannesson H."/>
        </authorList>
    </citation>
    <scope>NUCLEOTIDE SEQUENCE [LARGE SCALE GENOMIC DNA]</scope>
    <source>
        <strain evidence="1 2">CBS 124.78</strain>
    </source>
</reference>
<evidence type="ECO:0000313" key="2">
    <source>
        <dbReference type="Proteomes" id="UP001323617"/>
    </source>
</evidence>